<comment type="caution">
    <text evidence="2">The sequence shown here is derived from an EMBL/GenBank/DDBJ whole genome shotgun (WGS) entry which is preliminary data.</text>
</comment>
<dbReference type="EMBL" id="CAJMXA010000921">
    <property type="protein sequence ID" value="CAE6446708.1"/>
    <property type="molecule type" value="Genomic_DNA"/>
</dbReference>
<dbReference type="AlphaFoldDB" id="A0A8H3B3U8"/>
<evidence type="ECO:0000256" key="1">
    <source>
        <dbReference type="SAM" id="MobiDB-lite"/>
    </source>
</evidence>
<dbReference type="Proteomes" id="UP000663853">
    <property type="component" value="Unassembled WGS sequence"/>
</dbReference>
<protein>
    <submittedName>
        <fullName evidence="2">Uncharacterized protein</fullName>
    </submittedName>
</protein>
<proteinExistence type="predicted"/>
<reference evidence="2" key="1">
    <citation type="submission" date="2021-01" db="EMBL/GenBank/DDBJ databases">
        <authorList>
            <person name="Kaushik A."/>
        </authorList>
    </citation>
    <scope>NUCLEOTIDE SEQUENCE</scope>
    <source>
        <strain evidence="2">AG6-10EEA</strain>
    </source>
</reference>
<name>A0A8H3B3U8_9AGAM</name>
<accession>A0A8H3B3U8</accession>
<evidence type="ECO:0000313" key="3">
    <source>
        <dbReference type="Proteomes" id="UP000663853"/>
    </source>
</evidence>
<gene>
    <name evidence="2" type="ORF">RDB_LOCUS43705</name>
</gene>
<organism evidence="2 3">
    <name type="scientific">Rhizoctonia solani</name>
    <dbReference type="NCBI Taxonomy" id="456999"/>
    <lineage>
        <taxon>Eukaryota</taxon>
        <taxon>Fungi</taxon>
        <taxon>Dikarya</taxon>
        <taxon>Basidiomycota</taxon>
        <taxon>Agaricomycotina</taxon>
        <taxon>Agaricomycetes</taxon>
        <taxon>Cantharellales</taxon>
        <taxon>Ceratobasidiaceae</taxon>
        <taxon>Rhizoctonia</taxon>
    </lineage>
</organism>
<feature type="region of interest" description="Disordered" evidence="1">
    <location>
        <begin position="163"/>
        <end position="192"/>
    </location>
</feature>
<evidence type="ECO:0000313" key="2">
    <source>
        <dbReference type="EMBL" id="CAE6446708.1"/>
    </source>
</evidence>
<sequence>MKLHLYAGYLTDAPRFNQWCIARRTTDPVFSQCWKDSCMLNDVAVEIYAKRMKFSWRKKISIDYLPCPKDKLGAVDETRRNTIFSFRDYDFTGPLIKFSSWPRYQETDTDREYKTHIEDLLGFELGPWTIVSYVGHQGLFYDFSPETIRIIYDLMKDKVQKRKERDEAIQANAEESNKTGGAIVSVPGPAQP</sequence>